<dbReference type="AlphaFoldDB" id="A0A9Q1GUK5"/>
<proteinExistence type="predicted"/>
<dbReference type="SUPFAM" id="SSF56219">
    <property type="entry name" value="DNase I-like"/>
    <property type="match status" value="1"/>
</dbReference>
<sequence>MKGFINRIWTKFEIDKILLVKKGLFLVRFAQLQDKIAVENKGIYYFDKKPFLVKGWDQEMDLHTESIKSLPLWVQFSDLDIKYWGLESLSKLGSLLGILLKTDMYTKEKSMLRYARLLIEVPMEGPFPEYIEFFNEYGTLIRQQVIFEWKPSKCDHCGMFGHLEDACRKKQPRKEWRPINKMHIQNESNVAANTDAMAEDNFISVSRRAAARPPSREQTSMGQQNSFQLIHGRVRQLHTNNSFIISVVYGMNTITQRQQLWEDLSDLIPQNEAWCVLGDFNAVRCMEERIGGDPVTEYEIQELNSMMENCELQQAPTVGAFYTWTNKKIWSRLDRVLINDLWHAIFDYTYIKALPMGISDHSPLLLQFILTPKPRTGFQYCEMWSTQLEFFKIMSAMVPSHPSMTLEKLYKLLDRIKPQLLRLKAHKFADLQGQQLKARIALEEIQSQLQLQPMDPTIRTIERQAQDHYNKILTSSLSLMKQQSKMEWLTLGDENNRIFFTKAKQRRMATYVYSLKDASGEFVEGFEAIGRIMLDFYKHLLGPQSTVRSRIDMEVIRQGATLTKEQQVALCKDFTEKDIREAIFSVPNIKSPGPDGLSSGV</sequence>
<dbReference type="InterPro" id="IPR005135">
    <property type="entry name" value="Endo/exonuclease/phosphatase"/>
</dbReference>
<evidence type="ECO:0000259" key="2">
    <source>
        <dbReference type="Pfam" id="PF14111"/>
    </source>
</evidence>
<accession>A0A9Q1GUK5</accession>
<organism evidence="3 4">
    <name type="scientific">Carnegiea gigantea</name>
    <dbReference type="NCBI Taxonomy" id="171969"/>
    <lineage>
        <taxon>Eukaryota</taxon>
        <taxon>Viridiplantae</taxon>
        <taxon>Streptophyta</taxon>
        <taxon>Embryophyta</taxon>
        <taxon>Tracheophyta</taxon>
        <taxon>Spermatophyta</taxon>
        <taxon>Magnoliopsida</taxon>
        <taxon>eudicotyledons</taxon>
        <taxon>Gunneridae</taxon>
        <taxon>Pentapetalae</taxon>
        <taxon>Caryophyllales</taxon>
        <taxon>Cactineae</taxon>
        <taxon>Cactaceae</taxon>
        <taxon>Cactoideae</taxon>
        <taxon>Echinocereeae</taxon>
        <taxon>Carnegiea</taxon>
    </lineage>
</organism>
<dbReference type="Proteomes" id="UP001153076">
    <property type="component" value="Unassembled WGS sequence"/>
</dbReference>
<reference evidence="3" key="1">
    <citation type="submission" date="2022-04" db="EMBL/GenBank/DDBJ databases">
        <title>Carnegiea gigantea Genome sequencing and assembly v2.</title>
        <authorList>
            <person name="Copetti D."/>
            <person name="Sanderson M.J."/>
            <person name="Burquez A."/>
            <person name="Wojciechowski M.F."/>
        </authorList>
    </citation>
    <scope>NUCLEOTIDE SEQUENCE</scope>
    <source>
        <strain evidence="3">SGP5-SGP5p</strain>
        <tissue evidence="3">Aerial part</tissue>
    </source>
</reference>
<dbReference type="GO" id="GO:0003824">
    <property type="term" value="F:catalytic activity"/>
    <property type="evidence" value="ECO:0007669"/>
    <property type="project" value="InterPro"/>
</dbReference>
<keyword evidence="4" id="KW-1185">Reference proteome</keyword>
<evidence type="ECO:0000313" key="4">
    <source>
        <dbReference type="Proteomes" id="UP001153076"/>
    </source>
</evidence>
<protein>
    <recommendedName>
        <fullName evidence="5">DUF4283 domain-containing protein</fullName>
    </recommendedName>
</protein>
<dbReference type="OrthoDB" id="1282385at2759"/>
<dbReference type="PANTHER" id="PTHR31286">
    <property type="entry name" value="GLYCINE-RICH CELL WALL STRUCTURAL PROTEIN 1.8-LIKE"/>
    <property type="match status" value="1"/>
</dbReference>
<dbReference type="Pfam" id="PF14111">
    <property type="entry name" value="DUF4283"/>
    <property type="match status" value="1"/>
</dbReference>
<gene>
    <name evidence="3" type="ORF">Cgig2_015423</name>
</gene>
<evidence type="ECO:0008006" key="5">
    <source>
        <dbReference type="Google" id="ProtNLM"/>
    </source>
</evidence>
<dbReference type="InterPro" id="IPR025558">
    <property type="entry name" value="DUF4283"/>
</dbReference>
<dbReference type="InterPro" id="IPR040256">
    <property type="entry name" value="At4g02000-like"/>
</dbReference>
<feature type="domain" description="DUF4283" evidence="2">
    <location>
        <begin position="1"/>
        <end position="62"/>
    </location>
</feature>
<dbReference type="Pfam" id="PF03372">
    <property type="entry name" value="Exo_endo_phos"/>
    <property type="match status" value="1"/>
</dbReference>
<dbReference type="EMBL" id="JAKOGI010001173">
    <property type="protein sequence ID" value="KAJ8427211.1"/>
    <property type="molecule type" value="Genomic_DNA"/>
</dbReference>
<dbReference type="PANTHER" id="PTHR31286:SF165">
    <property type="entry name" value="DUF4283 DOMAIN-CONTAINING PROTEIN"/>
    <property type="match status" value="1"/>
</dbReference>
<dbReference type="InterPro" id="IPR036691">
    <property type="entry name" value="Endo/exonu/phosph_ase_sf"/>
</dbReference>
<feature type="domain" description="Endonuclease/exonuclease/phosphatase" evidence="1">
    <location>
        <begin position="249"/>
        <end position="361"/>
    </location>
</feature>
<name>A0A9Q1GUK5_9CARY</name>
<dbReference type="Gene3D" id="3.60.10.10">
    <property type="entry name" value="Endonuclease/exonuclease/phosphatase"/>
    <property type="match status" value="1"/>
</dbReference>
<comment type="caution">
    <text evidence="3">The sequence shown here is derived from an EMBL/GenBank/DDBJ whole genome shotgun (WGS) entry which is preliminary data.</text>
</comment>
<evidence type="ECO:0000313" key="3">
    <source>
        <dbReference type="EMBL" id="KAJ8427211.1"/>
    </source>
</evidence>
<evidence type="ECO:0000259" key="1">
    <source>
        <dbReference type="Pfam" id="PF03372"/>
    </source>
</evidence>